<dbReference type="GO" id="GO:0030246">
    <property type="term" value="F:carbohydrate binding"/>
    <property type="evidence" value="ECO:0007669"/>
    <property type="project" value="InterPro"/>
</dbReference>
<keyword evidence="8" id="KW-1185">Reference proteome</keyword>
<reference evidence="7 8" key="1">
    <citation type="journal article" date="2015" name="Stand. Genomic Sci.">
        <title>Genomic Encyclopedia of Bacterial and Archaeal Type Strains, Phase III: the genomes of soil and plant-associated and newly described type strains.</title>
        <authorList>
            <person name="Whitman W.B."/>
            <person name="Woyke T."/>
            <person name="Klenk H.P."/>
            <person name="Zhou Y."/>
            <person name="Lilburn T.G."/>
            <person name="Beck B.J."/>
            <person name="De Vos P."/>
            <person name="Vandamme P."/>
            <person name="Eisen J.A."/>
            <person name="Garrity G."/>
            <person name="Hugenholtz P."/>
            <person name="Kyrpides N.C."/>
        </authorList>
    </citation>
    <scope>NUCLEOTIDE SEQUENCE [LARGE SCALE GENOMIC DNA]</scope>
    <source>
        <strain evidence="7 8">CECT 7306</strain>
    </source>
</reference>
<dbReference type="InterPro" id="IPR036378">
    <property type="entry name" value="FAS1_dom_sf"/>
</dbReference>
<dbReference type="SUPFAM" id="SSF49785">
    <property type="entry name" value="Galactose-binding domain-like"/>
    <property type="match status" value="1"/>
</dbReference>
<dbReference type="SUPFAM" id="SSF49899">
    <property type="entry name" value="Concanavalin A-like lectins/glucanases"/>
    <property type="match status" value="1"/>
</dbReference>
<feature type="region of interest" description="Disordered" evidence="3">
    <location>
        <begin position="1214"/>
        <end position="1236"/>
    </location>
</feature>
<dbReference type="Gene3D" id="2.60.120.260">
    <property type="entry name" value="Galactose-binding domain-like"/>
    <property type="match status" value="2"/>
</dbReference>
<evidence type="ECO:0000256" key="3">
    <source>
        <dbReference type="SAM" id="MobiDB-lite"/>
    </source>
</evidence>
<accession>A0A3N1HUE4</accession>
<evidence type="ECO:0000256" key="4">
    <source>
        <dbReference type="SAM" id="SignalP"/>
    </source>
</evidence>
<evidence type="ECO:0000256" key="1">
    <source>
        <dbReference type="ARBA" id="ARBA00022729"/>
    </source>
</evidence>
<dbReference type="InterPro" id="IPR013320">
    <property type="entry name" value="ConA-like_dom_sf"/>
</dbReference>
<name>A0A3N1HUE4_9ACTN</name>
<dbReference type="PROSITE" id="PS51175">
    <property type="entry name" value="CBM6"/>
    <property type="match status" value="1"/>
</dbReference>
<evidence type="ECO:0000256" key="2">
    <source>
        <dbReference type="ARBA" id="ARBA00023157"/>
    </source>
</evidence>
<dbReference type="InParanoid" id="A0A3N1HUE4"/>
<dbReference type="InterPro" id="IPR000782">
    <property type="entry name" value="FAS1_domain"/>
</dbReference>
<dbReference type="SUPFAM" id="SSF51445">
    <property type="entry name" value="(Trans)glycosidases"/>
    <property type="match status" value="1"/>
</dbReference>
<evidence type="ECO:0000313" key="8">
    <source>
        <dbReference type="Proteomes" id="UP000276232"/>
    </source>
</evidence>
<dbReference type="OrthoDB" id="9758923at2"/>
<dbReference type="InterPro" id="IPR008979">
    <property type="entry name" value="Galactose-bd-like_sf"/>
</dbReference>
<dbReference type="Pfam" id="PF13385">
    <property type="entry name" value="Laminin_G_3"/>
    <property type="match status" value="1"/>
</dbReference>
<dbReference type="Gene3D" id="2.30.180.10">
    <property type="entry name" value="FAS1 domain"/>
    <property type="match status" value="1"/>
</dbReference>
<dbReference type="InterPro" id="IPR017853">
    <property type="entry name" value="GH"/>
</dbReference>
<dbReference type="SUPFAM" id="SSF82153">
    <property type="entry name" value="FAS1 domain"/>
    <property type="match status" value="1"/>
</dbReference>
<dbReference type="InterPro" id="IPR005084">
    <property type="entry name" value="CBM6"/>
</dbReference>
<keyword evidence="1 4" id="KW-0732">Signal</keyword>
<dbReference type="RefSeq" id="WP_123378678.1">
    <property type="nucleotide sequence ID" value="NZ_RJKN01000001.1"/>
</dbReference>
<dbReference type="Gene3D" id="3.20.20.80">
    <property type="entry name" value="Glycosidases"/>
    <property type="match status" value="1"/>
</dbReference>
<sequence>MRLHPDRRGRGSSVTRAAAVTTAAGGLLASSFVALPAAAAAELPTPAVHYTFDDAPGATVRDVSGAGRDGTLANPGTATSVAGVEGQALGLPGGAASAGAHVALPASVLEGATDVTVSQRVRWDGTGGAWQWTSALGAGGSRYLFTTPSNDASLLRSAVTTTGGPTEDRVTGSAALPAERWVTVTTVLDTTADRLTTYLDGAEVGSTPTTVTAADLRQGTGTTGGYIGRSFYADPLFRGAVDDFQVFHAALSDEQVAELVPGEVPTRGDLAQASLDLRTVIGTAPALPATLPAAFSDGYARPVDVVWEAVPADRYAQAGSFAVRGDADGTAVTATVTVVREGQLEIDLGETTGEFTGGASGLLYGLYADGMPTDELIEGMGVQTVATKAQDGAQHPGSDALEVLPQLARTTDGDIYVRTTDFYRGFPYQWPGDTPEEKLEGYFTVMADKLDEIAALDPALLENVVIEPFNEPEGNMFGTGEWSYDRTSWLDDPTDFFAAWDRAHALITEKLPGVRIAGPGTSILFGQNRGFLEHTVEAGTAPDVITWHELSDPATVRSSVARYRAWEREVHAGTAYDGVKTPININEYAFNYHTSVPGQMIQWISAIEESKVQAMIAFWNINGNLSDSAVQSNRGNGQWWLYNAYSRMTGDTVAVTPPSPGQSYTHQGVATLDEERRTVRAILGGADGPSYVQVSDVPADVMGDEVRVTVREIPWTGQLGNSPQPRHLAELVVPVVDGAVGLDFGGADLPELDEASAYEVVVTPAGVGETTAEQPLSFEGSYEAEDARTTGAGFTVNGPEGSPTNQGGFYTSGGRDVGGLRTGSDGVMDFTVDVPEDGTYDLQVFASTLNTFERVREDGPTNVFVRVDGAAEQEIFLPLSYKWVVWDHADTTVELTAGRHTISLAARSLDGTGATRGDAIVDRIVLQKPTPSAGSSVYEAELAELDGAVPSYAAPAGAPDARVSGAGTAVLEQGDEAVFWAYGAVDGPASVTVDVAGTGAADVLLGERVVGSVEGTATLPVSLAGGVNKITVRGTGGTPLHLDRLVVTEDADALPTTVVQAEDGVLAGDARVVELGLAEGGRAVDGIGGAPGNRSTLSVQVEAAEAGPHAVAVRFSNPEQVPATHYNPNPMGRFADIAVNGGAPQREWFVPSFHENQFFERTVVLDLEAGTNTVTFSSEEQPNWDGETYIEDLWPGLYLRPELAPVLDRLTFSPLSGEPVAEGPGPEPEPDPEPDVATDVAALDLLRQDRSGPELRRADGDDFDLLRVAVERVLRQRPGSPVAVLADPGRRATVLMPDDTAFTAALEEVAGRDLRNEVRAADVLRSRSQVRVELLEQVLLGHVVPGTTLTSERVLRADGRTLTTAAGTTLTVRVEGTTVSFLDADGDVVATRPAGLDLNRGQAQVGHAVGTVVGLG</sequence>
<dbReference type="Pfam" id="PF02469">
    <property type="entry name" value="Fasciclin"/>
    <property type="match status" value="1"/>
</dbReference>
<dbReference type="Pfam" id="PF07532">
    <property type="entry name" value="Big_4"/>
    <property type="match status" value="1"/>
</dbReference>
<dbReference type="PROSITE" id="PS50213">
    <property type="entry name" value="FAS1"/>
    <property type="match status" value="1"/>
</dbReference>
<dbReference type="InterPro" id="IPR006558">
    <property type="entry name" value="LamG-like"/>
</dbReference>
<gene>
    <name evidence="7" type="ORF">EDC03_0639</name>
</gene>
<dbReference type="SMART" id="SM00560">
    <property type="entry name" value="LamGL"/>
    <property type="match status" value="1"/>
</dbReference>
<dbReference type="EMBL" id="RJKN01000001">
    <property type="protein sequence ID" value="ROP46020.1"/>
    <property type="molecule type" value="Genomic_DNA"/>
</dbReference>
<dbReference type="Gene3D" id="2.60.120.200">
    <property type="match status" value="1"/>
</dbReference>
<feature type="domain" description="CBM6" evidence="6">
    <location>
        <begin position="780"/>
        <end position="927"/>
    </location>
</feature>
<evidence type="ECO:0000259" key="6">
    <source>
        <dbReference type="PROSITE" id="PS51175"/>
    </source>
</evidence>
<dbReference type="Proteomes" id="UP000276232">
    <property type="component" value="Unassembled WGS sequence"/>
</dbReference>
<proteinExistence type="predicted"/>
<protein>
    <submittedName>
        <fullName evidence="7">Fasciclin domain-containing protein</fullName>
    </submittedName>
</protein>
<feature type="chain" id="PRO_5039017985" evidence="4">
    <location>
        <begin position="40"/>
        <end position="1416"/>
    </location>
</feature>
<evidence type="ECO:0000313" key="7">
    <source>
        <dbReference type="EMBL" id="ROP46020.1"/>
    </source>
</evidence>
<evidence type="ECO:0000259" key="5">
    <source>
        <dbReference type="PROSITE" id="PS50213"/>
    </source>
</evidence>
<organism evidence="7 8">
    <name type="scientific">Pseudokineococcus lusitanus</name>
    <dbReference type="NCBI Taxonomy" id="763993"/>
    <lineage>
        <taxon>Bacteria</taxon>
        <taxon>Bacillati</taxon>
        <taxon>Actinomycetota</taxon>
        <taxon>Actinomycetes</taxon>
        <taxon>Kineosporiales</taxon>
        <taxon>Kineosporiaceae</taxon>
        <taxon>Pseudokineococcus</taxon>
    </lineage>
</organism>
<feature type="signal peptide" evidence="4">
    <location>
        <begin position="1"/>
        <end position="39"/>
    </location>
</feature>
<dbReference type="CDD" id="cd04081">
    <property type="entry name" value="CBM35_galactosidase-like"/>
    <property type="match status" value="1"/>
</dbReference>
<keyword evidence="2" id="KW-1015">Disulfide bond</keyword>
<feature type="domain" description="FAS1" evidence="5">
    <location>
        <begin position="1250"/>
        <end position="1413"/>
    </location>
</feature>
<comment type="caution">
    <text evidence="7">The sequence shown here is derived from an EMBL/GenBank/DDBJ whole genome shotgun (WGS) entry which is preliminary data.</text>
</comment>
<dbReference type="InterPro" id="IPR011081">
    <property type="entry name" value="Big_4"/>
</dbReference>